<reference evidence="1 2" key="1">
    <citation type="submission" date="2011-08" db="EMBL/GenBank/DDBJ databases">
        <authorList>
            <person name="Weinstock G."/>
            <person name="Sodergren E."/>
            <person name="Clifton S."/>
            <person name="Fulton L."/>
            <person name="Fulton B."/>
            <person name="Courtney L."/>
            <person name="Fronick C."/>
            <person name="Harrison M."/>
            <person name="Strong C."/>
            <person name="Farmer C."/>
            <person name="Delahaunty K."/>
            <person name="Markovic C."/>
            <person name="Hall O."/>
            <person name="Minx P."/>
            <person name="Tomlinson C."/>
            <person name="Mitreva M."/>
            <person name="Hou S."/>
            <person name="Chen J."/>
            <person name="Wollam A."/>
            <person name="Pepin K.H."/>
            <person name="Johnson M."/>
            <person name="Bhonagiri V."/>
            <person name="Zhang X."/>
            <person name="Suruliraj S."/>
            <person name="Warren W."/>
            <person name="Chinwalla A."/>
            <person name="Mardis E.R."/>
            <person name="Wilson R.K."/>
        </authorList>
    </citation>
    <scope>NUCLEOTIDE SEQUENCE [LARGE SCALE GENOMIC DNA]</scope>
    <source>
        <strain evidence="1 2">F0432</strain>
    </source>
</reference>
<dbReference type="STRING" id="797473.HMPREF9080_00945"/>
<dbReference type="SMART" id="SM00671">
    <property type="entry name" value="SEL1"/>
    <property type="match status" value="1"/>
</dbReference>
<dbReference type="SUPFAM" id="SSF81901">
    <property type="entry name" value="HCP-like"/>
    <property type="match status" value="1"/>
</dbReference>
<comment type="caution">
    <text evidence="1">The sequence shown here is derived from an EMBL/GenBank/DDBJ whole genome shotgun (WGS) entry which is preliminary data.</text>
</comment>
<dbReference type="PANTHER" id="PTHR11102">
    <property type="entry name" value="SEL-1-LIKE PROTEIN"/>
    <property type="match status" value="1"/>
</dbReference>
<dbReference type="AlphaFoldDB" id="G9ZDW1"/>
<dbReference type="InterPro" id="IPR050767">
    <property type="entry name" value="Sel1_AlgK"/>
</dbReference>
<evidence type="ECO:0000313" key="1">
    <source>
        <dbReference type="EMBL" id="EHM55108.1"/>
    </source>
</evidence>
<organism evidence="1 2">
    <name type="scientific">Cardiobacterium valvarum F0432</name>
    <dbReference type="NCBI Taxonomy" id="797473"/>
    <lineage>
        <taxon>Bacteria</taxon>
        <taxon>Pseudomonadati</taxon>
        <taxon>Pseudomonadota</taxon>
        <taxon>Gammaproteobacteria</taxon>
        <taxon>Cardiobacteriales</taxon>
        <taxon>Cardiobacteriaceae</taxon>
        <taxon>Cardiobacterium</taxon>
    </lineage>
</organism>
<dbReference type="HOGENOM" id="CLU_2895720_0_0_6"/>
<dbReference type="Pfam" id="PF08238">
    <property type="entry name" value="Sel1"/>
    <property type="match status" value="3"/>
</dbReference>
<dbReference type="PANTHER" id="PTHR11102:SF160">
    <property type="entry name" value="ERAD-ASSOCIATED E3 UBIQUITIN-PROTEIN LIGASE COMPONENT HRD3"/>
    <property type="match status" value="1"/>
</dbReference>
<evidence type="ECO:0000313" key="2">
    <source>
        <dbReference type="Proteomes" id="UP000004750"/>
    </source>
</evidence>
<dbReference type="Proteomes" id="UP000004750">
    <property type="component" value="Unassembled WGS sequence"/>
</dbReference>
<dbReference type="EMBL" id="AGCM01000048">
    <property type="protein sequence ID" value="EHM55108.1"/>
    <property type="molecule type" value="Genomic_DNA"/>
</dbReference>
<name>G9ZDW1_9GAMM</name>
<proteinExistence type="predicted"/>
<gene>
    <name evidence="1" type="ORF">HMPREF9080_00945</name>
</gene>
<dbReference type="PATRIC" id="fig|797473.3.peg.773"/>
<dbReference type="InterPro" id="IPR006597">
    <property type="entry name" value="Sel1-like"/>
</dbReference>
<dbReference type="Gene3D" id="1.25.40.10">
    <property type="entry name" value="Tetratricopeptide repeat domain"/>
    <property type="match status" value="1"/>
</dbReference>
<sequence>MNARNWYEKAAVQGNIFAANNLALLYKEGQGVAQDYGKAREWLEKAAAQGDAAAQYNLGQLY</sequence>
<dbReference type="InterPro" id="IPR011990">
    <property type="entry name" value="TPR-like_helical_dom_sf"/>
</dbReference>
<protein>
    <submittedName>
        <fullName evidence="1">Sel1 repeat protein</fullName>
    </submittedName>
</protein>
<accession>G9ZDW1</accession>
<dbReference type="RefSeq" id="WP_006984964.1">
    <property type="nucleotide sequence ID" value="NZ_JH417908.1"/>
</dbReference>